<dbReference type="EMBL" id="LT608138">
    <property type="protein sequence ID" value="SCL89848.1"/>
    <property type="molecule type" value="Genomic_DNA"/>
</dbReference>
<evidence type="ECO:0000313" key="12">
    <source>
        <dbReference type="Proteomes" id="UP000220214"/>
    </source>
</evidence>
<evidence type="ECO:0000313" key="8">
    <source>
        <dbReference type="EMBL" id="SCN21768.1"/>
    </source>
</evidence>
<evidence type="ECO:0000313" key="4">
    <source>
        <dbReference type="EMBL" id="CXH85287.1"/>
    </source>
</evidence>
<keyword evidence="2" id="KW-0472">Membrane</keyword>
<evidence type="ECO:0000256" key="1">
    <source>
        <dbReference type="SAM" id="MobiDB-lite"/>
    </source>
</evidence>
<evidence type="ECO:0000313" key="6">
    <source>
        <dbReference type="EMBL" id="SCM15166.1"/>
    </source>
</evidence>
<evidence type="ECO:0000313" key="11">
    <source>
        <dbReference type="Proteomes" id="UP000219974"/>
    </source>
</evidence>
<evidence type="ECO:0000256" key="2">
    <source>
        <dbReference type="SAM" id="Phobius"/>
    </source>
</evidence>
<dbReference type="VEuPathDB" id="PlasmoDB:PBANKA_0201600"/>
<feature type="region of interest" description="Disordered" evidence="1">
    <location>
        <begin position="38"/>
        <end position="87"/>
    </location>
</feature>
<accession>A0A0Y9TIJ8</accession>
<dbReference type="Pfam" id="PF09716">
    <property type="entry name" value="ETRAMP"/>
    <property type="match status" value="1"/>
</dbReference>
<proteinExistence type="predicted"/>
<dbReference type="EMBL" id="LT608250">
    <property type="protein sequence ID" value="SCM15166.1"/>
    <property type="molecule type" value="Genomic_DNA"/>
</dbReference>
<dbReference type="Proteomes" id="UP000219974">
    <property type="component" value="Chromosome 2"/>
</dbReference>
<dbReference type="OrthoDB" id="10471811at2759"/>
<organism evidence="4 9">
    <name type="scientific">Plasmodium berghei</name>
    <dbReference type="NCBI Taxonomy" id="5821"/>
    <lineage>
        <taxon>Eukaryota</taxon>
        <taxon>Sar</taxon>
        <taxon>Alveolata</taxon>
        <taxon>Apicomplexa</taxon>
        <taxon>Aconoidasida</taxon>
        <taxon>Haemosporida</taxon>
        <taxon>Plasmodiidae</taxon>
        <taxon>Plasmodium</taxon>
        <taxon>Plasmodium (Vinckeia)</taxon>
    </lineage>
</organism>
<feature type="chain" id="PRO_5014242824" evidence="3">
    <location>
        <begin position="27"/>
        <end position="177"/>
    </location>
</feature>
<dbReference type="EMBL" id="LT160022">
    <property type="protein sequence ID" value="CXH85287.1"/>
    <property type="molecule type" value="Genomic_DNA"/>
</dbReference>
<feature type="transmembrane region" description="Helical" evidence="2">
    <location>
        <begin position="106"/>
        <end position="128"/>
    </location>
</feature>
<dbReference type="Proteomes" id="UP000069549">
    <property type="component" value="Chromosome 2"/>
</dbReference>
<sequence>MKVPKVSALFFVFLLSVCFLPSPSLCDASTGNTKIPNIPNIPNSSGNAQSPTVSGNSIEQTAETSNVATRANHVPAPEKTNGAPVENKDIAKVNDKICAKNKNKPLLISAISAVVAIAVASALGYGIYTKKNLNTPNEDEPSIPSTDDNTRASEESNEQPALDLPIPENTEDIENTN</sequence>
<evidence type="ECO:0000313" key="7">
    <source>
        <dbReference type="EMBL" id="SCM16961.1"/>
    </source>
</evidence>
<dbReference type="Proteomes" id="UP000516480">
    <property type="component" value="Chromosome 2"/>
</dbReference>
<dbReference type="Proteomes" id="UP000220214">
    <property type="component" value="Chromosome 2"/>
</dbReference>
<reference evidence="4 9" key="1">
    <citation type="submission" date="2016-02" db="EMBL/GenBank/DDBJ databases">
        <authorList>
            <consortium name="Pathogen Informatics"/>
        </authorList>
    </citation>
    <scope>NUCLEOTIDE SEQUENCE [LARGE SCALE GENOMIC DNA]</scope>
    <source>
        <strain evidence="4 9">K173</strain>
        <strain evidence="5 13">NK65 ny</strain>
        <strain evidence="8 12">NK65e</strain>
        <strain evidence="6 10">SP11 Antwerpcl1</strain>
        <strain evidence="7 11">SP11 RLL</strain>
    </source>
</reference>
<evidence type="ECO:0000313" key="10">
    <source>
        <dbReference type="Proteomes" id="UP000219860"/>
    </source>
</evidence>
<keyword evidence="2" id="KW-0812">Transmembrane</keyword>
<feature type="compositionally biased region" description="Polar residues" evidence="1">
    <location>
        <begin position="44"/>
        <end position="69"/>
    </location>
</feature>
<name>A0A0Y9TIJ8_PLABE</name>
<evidence type="ECO:0000313" key="5">
    <source>
        <dbReference type="EMBL" id="SCL89848.1"/>
    </source>
</evidence>
<feature type="signal peptide" evidence="3">
    <location>
        <begin position="1"/>
        <end position="26"/>
    </location>
</feature>
<dbReference type="EMBL" id="LT614628">
    <property type="protein sequence ID" value="SCN21768.1"/>
    <property type="molecule type" value="Genomic_DNA"/>
</dbReference>
<evidence type="ECO:0000313" key="9">
    <source>
        <dbReference type="Proteomes" id="UP000069549"/>
    </source>
</evidence>
<gene>
    <name evidence="4" type="primary">ETRAMP</name>
    <name evidence="4" type="ORF">PBK173_000019800</name>
    <name evidence="8" type="ORF">PBNK65E_000017600</name>
    <name evidence="5" type="ORF">PBNK65NY_000017300</name>
    <name evidence="6" type="ORF">PBSP11A_000017400</name>
    <name evidence="7" type="ORF">PBSP11RLL_000017600</name>
</gene>
<keyword evidence="3" id="KW-0732">Signal</keyword>
<protein>
    <submittedName>
        <fullName evidence="4">Early transcribed membrane protein</fullName>
    </submittedName>
</protein>
<dbReference type="EMBL" id="LT608266">
    <property type="protein sequence ID" value="SCM16961.1"/>
    <property type="molecule type" value="Genomic_DNA"/>
</dbReference>
<dbReference type="Proteomes" id="UP000219860">
    <property type="component" value="Chromosome 2"/>
</dbReference>
<evidence type="ECO:0000256" key="3">
    <source>
        <dbReference type="SAM" id="SignalP"/>
    </source>
</evidence>
<evidence type="ECO:0000313" key="13">
    <source>
        <dbReference type="Proteomes" id="UP000516480"/>
    </source>
</evidence>
<dbReference type="AlphaFoldDB" id="A0A0Y9TIJ8"/>
<keyword evidence="2" id="KW-1133">Transmembrane helix</keyword>
<feature type="region of interest" description="Disordered" evidence="1">
    <location>
        <begin position="130"/>
        <end position="177"/>
    </location>
</feature>